<organism evidence="3">
    <name type="scientific">Pandoravirus neocaledonia</name>
    <dbReference type="NCBI Taxonomy" id="2107708"/>
    <lineage>
        <taxon>Viruses</taxon>
        <taxon>Pandoravirus</taxon>
    </lineage>
</organism>
<evidence type="ECO:0000256" key="1">
    <source>
        <dbReference type="SAM" id="MobiDB-lite"/>
    </source>
</evidence>
<feature type="compositionally biased region" description="Acidic residues" evidence="1">
    <location>
        <begin position="795"/>
        <end position="805"/>
    </location>
</feature>
<feature type="compositionally biased region" description="Acidic residues" evidence="1">
    <location>
        <begin position="665"/>
        <end position="676"/>
    </location>
</feature>
<dbReference type="RefSeq" id="YP_009481964.1">
    <property type="nucleotide sequence ID" value="NC_037666.1"/>
</dbReference>
<feature type="compositionally biased region" description="Low complexity" evidence="1">
    <location>
        <begin position="356"/>
        <end position="365"/>
    </location>
</feature>
<accession>A0A2U7UBX1</accession>
<name>A0A2U7UBX1_9VIRU</name>
<evidence type="ECO:0000256" key="2">
    <source>
        <dbReference type="SAM" id="Phobius"/>
    </source>
</evidence>
<dbReference type="EMBL" id="MG011690">
    <property type="protein sequence ID" value="AVK75961.1"/>
    <property type="molecule type" value="Genomic_DNA"/>
</dbReference>
<feature type="compositionally biased region" description="Polar residues" evidence="1">
    <location>
        <begin position="1"/>
        <end position="11"/>
    </location>
</feature>
<dbReference type="GeneID" id="36842674"/>
<keyword evidence="2" id="KW-1133">Transmembrane helix</keyword>
<feature type="transmembrane region" description="Helical" evidence="2">
    <location>
        <begin position="38"/>
        <end position="56"/>
    </location>
</feature>
<feature type="compositionally biased region" description="Acidic residues" evidence="1">
    <location>
        <begin position="730"/>
        <end position="740"/>
    </location>
</feature>
<evidence type="ECO:0000313" key="3">
    <source>
        <dbReference type="EMBL" id="AVK75961.1"/>
    </source>
</evidence>
<feature type="compositionally biased region" description="Low complexity" evidence="1">
    <location>
        <begin position="22"/>
        <end position="31"/>
    </location>
</feature>
<feature type="compositionally biased region" description="Low complexity" evidence="1">
    <location>
        <begin position="454"/>
        <end position="469"/>
    </location>
</feature>
<keyword evidence="2" id="KW-0812">Transmembrane</keyword>
<feature type="compositionally biased region" description="Acidic residues" evidence="1">
    <location>
        <begin position="547"/>
        <end position="566"/>
    </location>
</feature>
<feature type="region of interest" description="Disordered" evidence="1">
    <location>
        <begin position="349"/>
        <end position="598"/>
    </location>
</feature>
<proteinExistence type="predicted"/>
<feature type="region of interest" description="Disordered" evidence="1">
    <location>
        <begin position="131"/>
        <end position="281"/>
    </location>
</feature>
<reference evidence="3" key="1">
    <citation type="journal article" date="2018" name="Nat. Commun.">
        <title>Diversity and evolution of the emerging Pandoraviridae family.</title>
        <authorList>
            <person name="Legendre M."/>
            <person name="Fabre E."/>
            <person name="Poirot O."/>
            <person name="Jeudy S."/>
            <person name="Lartigue A."/>
            <person name="Alempic J.M."/>
            <person name="Beucher L."/>
            <person name="Philippe N."/>
            <person name="Bertaux L."/>
            <person name="Christo-Foroux E."/>
            <person name="Labadie K."/>
            <person name="Coute Y."/>
            <person name="Abergel C."/>
            <person name="Claverie J.M."/>
        </authorList>
    </citation>
    <scope>NUCLEOTIDE SEQUENCE [LARGE SCALE GENOMIC DNA]</scope>
    <source>
        <strain evidence="3">Neocaledonia</strain>
    </source>
</reference>
<feature type="compositionally biased region" description="Low complexity" evidence="1">
    <location>
        <begin position="131"/>
        <end position="142"/>
    </location>
</feature>
<sequence>MSTHSSASNNNGALRRRRRAGATRGAPRPHAAGARGTMALIVLLAVILVMVVIYLVRRLANVERTVKRTLGEVRHQVTPDDLHTAFGQWAEANPGQVTAACAPYIDRSVAVAADVIRARVVAAAAARAQTDNAQQLASSSSSFPPPQRPEQSTPRDNTAQPPVAQQAPPPPSHGGGPVGQHADPRRQQYPTHQGHQQSMPQGRHPPGHVQHHGHPQGAAPFQPQGSHLDQHRVPPLHAQGRHAPPPPPQQHVHQGAQSHGVQPRPATLPVFASPPSRSLGHTQSLLNSAQSFALPYGDDAVHPVPGKPAVASVFATRRPNVRCEGDVCVVVEDAALSHAADTSAIPPLHQHGAQEPPASSPAAAPMVGTLRPGGSPFRDPVSPRAQTTRGPDAGDDDALGIGARQEQRTVAAPSGGRHVTLFDSPAPRPLQSPLDRGNDRAPDVQGAGGHDGDLNNLDDAVDTDNNNDNNDNDSDHRNDGDITNDGVAIVDGVEGHVRNSDSDIDRHRHTVEMIASTRPRHDGASSAAADPWSVPDESRFFMGRGDESDDDEDQQDDEQEEEEDDKGDGRRPFDADAEYAYDDHDDPYRGDAIDNGGSAWYARPIVSAPLFLVLRASSDNGIAAPSGGARIVPLDDDDDDNNDDDDAVDGDVDDMPHNGSKIDTSDDSTESSDAGDDVPANAVGDDDGSKDGPDDAMTADTHGYVYDAAGGDLDNRDGAVGRGDGRDHGDNDDDAALDVPDDSRVTGHSPIEQPTVNGQCPDEISCVVAHDRDVVEPLEERHVPAESATNSDAAGTEETDKDEPTDTTSDSVSSDGEEAAALQGDEEGEDGTDDSETDE</sequence>
<feature type="compositionally biased region" description="Basic and acidic residues" evidence="1">
    <location>
        <begin position="493"/>
        <end position="506"/>
    </location>
</feature>
<dbReference type="KEGG" id="vg:36842674"/>
<feature type="compositionally biased region" description="Acidic residues" evidence="1">
    <location>
        <begin position="824"/>
        <end position="839"/>
    </location>
</feature>
<feature type="compositionally biased region" description="Basic and acidic residues" evidence="1">
    <location>
        <begin position="769"/>
        <end position="784"/>
    </location>
</feature>
<feature type="compositionally biased region" description="Basic and acidic residues" evidence="1">
    <location>
        <begin position="713"/>
        <end position="729"/>
    </location>
</feature>
<feature type="compositionally biased region" description="Acidic residues" evidence="1">
    <location>
        <begin position="634"/>
        <end position="653"/>
    </location>
</feature>
<feature type="region of interest" description="Disordered" evidence="1">
    <location>
        <begin position="1"/>
        <end position="31"/>
    </location>
</feature>
<dbReference type="Proteomes" id="UP000249287">
    <property type="component" value="Segment"/>
</dbReference>
<feature type="region of interest" description="Disordered" evidence="1">
    <location>
        <begin position="621"/>
        <end position="839"/>
    </location>
</feature>
<protein>
    <submittedName>
        <fullName evidence="3">Uncharacterized protein</fullName>
    </submittedName>
</protein>
<feature type="compositionally biased region" description="Polar residues" evidence="1">
    <location>
        <begin position="188"/>
        <end position="199"/>
    </location>
</feature>
<keyword evidence="2" id="KW-0472">Membrane</keyword>
<gene>
    <name evidence="3" type="ORF">pneo_cds_354</name>
</gene>
<feature type="compositionally biased region" description="Acidic residues" evidence="1">
    <location>
        <begin position="575"/>
        <end position="585"/>
    </location>
</feature>
<feature type="compositionally biased region" description="Basic residues" evidence="1">
    <location>
        <begin position="205"/>
        <end position="214"/>
    </location>
</feature>